<evidence type="ECO:0000259" key="2">
    <source>
        <dbReference type="Pfam" id="PF00557"/>
    </source>
</evidence>
<dbReference type="Gene3D" id="3.90.230.10">
    <property type="entry name" value="Creatinase/methionine aminopeptidase superfamily"/>
    <property type="match status" value="2"/>
</dbReference>
<organism evidence="3 4">
    <name type="scientific">Schistosoma bovis</name>
    <name type="common">Blood fluke</name>
    <dbReference type="NCBI Taxonomy" id="6184"/>
    <lineage>
        <taxon>Eukaryota</taxon>
        <taxon>Metazoa</taxon>
        <taxon>Spiralia</taxon>
        <taxon>Lophotrochozoa</taxon>
        <taxon>Platyhelminthes</taxon>
        <taxon>Trematoda</taxon>
        <taxon>Digenea</taxon>
        <taxon>Strigeidida</taxon>
        <taxon>Schistosomatoidea</taxon>
        <taxon>Schistosomatidae</taxon>
        <taxon>Schistosoma</taxon>
    </lineage>
</organism>
<dbReference type="PANTHER" id="PTHR10804">
    <property type="entry name" value="PROTEASE FAMILY M24 METHIONYL AMINOPEPTIDASE, AMINOPEPTIDASE P"/>
    <property type="match status" value="1"/>
</dbReference>
<evidence type="ECO:0000313" key="4">
    <source>
        <dbReference type="Proteomes" id="UP000290809"/>
    </source>
</evidence>
<dbReference type="InterPro" id="IPR036005">
    <property type="entry name" value="Creatinase/aminopeptidase-like"/>
</dbReference>
<protein>
    <recommendedName>
        <fullName evidence="2">Peptidase M24 domain-containing protein</fullName>
    </recommendedName>
</protein>
<dbReference type="SUPFAM" id="SSF55920">
    <property type="entry name" value="Creatinase/aminopeptidase"/>
    <property type="match status" value="2"/>
</dbReference>
<name>A0A430PX71_SCHBO</name>
<gene>
    <name evidence="3" type="ORF">DC041_0011914</name>
</gene>
<dbReference type="CDD" id="cd01089">
    <property type="entry name" value="PA2G4-like"/>
    <property type="match status" value="2"/>
</dbReference>
<dbReference type="PANTHER" id="PTHR10804:SF11">
    <property type="entry name" value="PROLIFERATION-ASSOCIATED PROTEIN 2G4"/>
    <property type="match status" value="1"/>
</dbReference>
<accession>A0A430PX71</accession>
<dbReference type="InterPro" id="IPR000994">
    <property type="entry name" value="Pept_M24"/>
</dbReference>
<feature type="domain" description="Peptidase M24" evidence="2">
    <location>
        <begin position="300"/>
        <end position="457"/>
    </location>
</feature>
<keyword evidence="4" id="KW-1185">Reference proteome</keyword>
<comment type="caution">
    <text evidence="3">The sequence shown here is derived from an EMBL/GenBank/DDBJ whole genome shotgun (WGS) entry which is preliminary data.</text>
</comment>
<comment type="similarity">
    <text evidence="1">Belongs to the peptidase M24 family.</text>
</comment>
<dbReference type="Proteomes" id="UP000290809">
    <property type="component" value="Unassembled WGS sequence"/>
</dbReference>
<dbReference type="Pfam" id="PF00557">
    <property type="entry name" value="Peptidase_M24"/>
    <property type="match status" value="2"/>
</dbReference>
<dbReference type="EMBL" id="QMKO01004586">
    <property type="protein sequence ID" value="RTG80053.1"/>
    <property type="molecule type" value="Genomic_DNA"/>
</dbReference>
<proteinExistence type="inferred from homology"/>
<reference evidence="3 4" key="1">
    <citation type="journal article" date="2019" name="PLoS Pathog.">
        <title>Genome sequence of the bovine parasite Schistosoma bovis Tanzania.</title>
        <authorList>
            <person name="Oey H."/>
            <person name="Zakrzewski M."/>
            <person name="Gobert G."/>
            <person name="Gravermann K."/>
            <person name="Stoye J."/>
            <person name="Jones M."/>
            <person name="Mcmanus D."/>
            <person name="Krause L."/>
        </authorList>
    </citation>
    <scope>NUCLEOTIDE SEQUENCE [LARGE SCALE GENOMIC DNA]</scope>
    <source>
        <strain evidence="3 4">TAN1997</strain>
    </source>
</reference>
<sequence length="536" mass="59248">MSMSDQDSDTEQDVLDDTVVNKYKMSAEVTNAVLLELIGLCVDGANIVELCELGDRKICDKVSQLFKKEKEMRKGIAFPTAISVNNMIRHYSPIENEAFGPIEIKTGDLVKIDVGAHIDGYAAIVGHTFVVGASQDNKITGRKADVILAAHAAAEAVIRLLKPGVENLKASEIVSKTVTDFNCHAVEGMQCHQMKKLVYDAEKNIVFSPTEEQKKTVEKCTFDINDVWNVDIIVSTGDGRPREHRARTTLFKKNETLYQLKMKAARSVLLFTNSLFIMSMLCQDSDTEQDVLDDTVVNKYKMSAEVTNAVLLELIGLCVDGANIVELCELGDRKICDKVSQLFKKEKEMRKGIAFPTAISVNNMIRHYSPIENEAFGPIEIKTGDLVKIDVGAHIDGYAAIVGHTFVVGASQDNKITGRKADVILAAHAAAEAVIRLLKPGVENLKASEIVSKTVTDFNCHAVEGMQCHQMKKLVYDAEKNIVFSPTEEQKKTVEKCTFDINDVWNVDIIVSTGDGRPGNIERGQLCLRKMKLYTN</sequence>
<evidence type="ECO:0000313" key="3">
    <source>
        <dbReference type="EMBL" id="RTG80053.1"/>
    </source>
</evidence>
<dbReference type="AlphaFoldDB" id="A0A430PX71"/>
<evidence type="ECO:0000256" key="1">
    <source>
        <dbReference type="ARBA" id="ARBA00007319"/>
    </source>
</evidence>
<dbReference type="InterPro" id="IPR047113">
    <property type="entry name" value="PA2G4/ARX1"/>
</dbReference>
<dbReference type="STRING" id="6184.A0A430PX71"/>
<feature type="domain" description="Peptidase M24" evidence="2">
    <location>
        <begin position="23"/>
        <end position="180"/>
    </location>
</feature>